<gene>
    <name evidence="3" type="ORF">NW762_005460</name>
</gene>
<dbReference type="Proteomes" id="UP001152049">
    <property type="component" value="Unassembled WGS sequence"/>
</dbReference>
<feature type="transmembrane region" description="Helical" evidence="2">
    <location>
        <begin position="60"/>
        <end position="84"/>
    </location>
</feature>
<keyword evidence="4" id="KW-1185">Reference proteome</keyword>
<keyword evidence="2" id="KW-0472">Membrane</keyword>
<dbReference type="EMBL" id="JAOQAZ010000008">
    <property type="protein sequence ID" value="KAJ4264265.1"/>
    <property type="molecule type" value="Genomic_DNA"/>
</dbReference>
<feature type="transmembrane region" description="Helical" evidence="2">
    <location>
        <begin position="118"/>
        <end position="138"/>
    </location>
</feature>
<feature type="transmembrane region" description="Helical" evidence="2">
    <location>
        <begin position="36"/>
        <end position="54"/>
    </location>
</feature>
<feature type="transmembrane region" description="Helical" evidence="2">
    <location>
        <begin position="144"/>
        <end position="164"/>
    </location>
</feature>
<feature type="compositionally biased region" description="Basic and acidic residues" evidence="1">
    <location>
        <begin position="456"/>
        <end position="465"/>
    </location>
</feature>
<comment type="caution">
    <text evidence="3">The sequence shown here is derived from an EMBL/GenBank/DDBJ whole genome shotgun (WGS) entry which is preliminary data.</text>
</comment>
<evidence type="ECO:0000313" key="4">
    <source>
        <dbReference type="Proteomes" id="UP001152049"/>
    </source>
</evidence>
<keyword evidence="2" id="KW-0812">Transmembrane</keyword>
<reference evidence="3" key="1">
    <citation type="submission" date="2022-09" db="EMBL/GenBank/DDBJ databases">
        <title>Fusarium specimens isolated from Avocado Roots.</title>
        <authorList>
            <person name="Stajich J."/>
            <person name="Roper C."/>
            <person name="Heimlech-Rivalta G."/>
        </authorList>
    </citation>
    <scope>NUCLEOTIDE SEQUENCE</scope>
    <source>
        <strain evidence="3">CF00136</strain>
    </source>
</reference>
<protein>
    <submittedName>
        <fullName evidence="3">Uncharacterized protein</fullName>
    </submittedName>
</protein>
<evidence type="ECO:0000256" key="1">
    <source>
        <dbReference type="SAM" id="MobiDB-lite"/>
    </source>
</evidence>
<proteinExistence type="predicted"/>
<name>A0A9W8S2U5_9HYPO</name>
<dbReference type="AlphaFoldDB" id="A0A9W8S2U5"/>
<evidence type="ECO:0000313" key="3">
    <source>
        <dbReference type="EMBL" id="KAJ4264265.1"/>
    </source>
</evidence>
<keyword evidence="2" id="KW-1133">Transmembrane helix</keyword>
<sequence length="483" mass="52787">MASQNVGEDLFPALETLSRLIAPHIKSKSFPASPHFQVDIIAGIVFAALVLNQLPLFPDLYTIILSQISSPLILIAILYLSGFWKLPNGEEKKDNALWASLLAPFFALQTVSNRVGTYFKVGSLITFAYYLSICYSIPLPFQPWAQYSFIAIAAVVSTVAYFFAPVSKIYGPLRFCYLEHAQTYWLVLNWWSLTAILPFFSPTLLPIFGIGLVSISVGTWVHVYFAYREKVRAITQSVGESVARAQAAAEASRDYGVIARRYEEQMANSAAAARRDAVLSNTVRITDFFDCAARAWSALGEATAPAEDAIIKARRVIDAATACEEAEKPDDKKKAENERLARYLRQSAESAHDRARETVALLRAAQASVRTSENATRQDAVARRNAEYTAENASNAAKAVSETVAGLQDPEREAAWASGAASRRAEEAIAMATNGEMAEAQKCAEAARTASLAAEESAKTVREGMDAAQRGLQGWLQSSRKGM</sequence>
<feature type="transmembrane region" description="Helical" evidence="2">
    <location>
        <begin position="184"/>
        <end position="201"/>
    </location>
</feature>
<evidence type="ECO:0000256" key="2">
    <source>
        <dbReference type="SAM" id="Phobius"/>
    </source>
</evidence>
<feature type="transmembrane region" description="Helical" evidence="2">
    <location>
        <begin position="207"/>
        <end position="227"/>
    </location>
</feature>
<organism evidence="3 4">
    <name type="scientific">Fusarium torreyae</name>
    <dbReference type="NCBI Taxonomy" id="1237075"/>
    <lineage>
        <taxon>Eukaryota</taxon>
        <taxon>Fungi</taxon>
        <taxon>Dikarya</taxon>
        <taxon>Ascomycota</taxon>
        <taxon>Pezizomycotina</taxon>
        <taxon>Sordariomycetes</taxon>
        <taxon>Hypocreomycetidae</taxon>
        <taxon>Hypocreales</taxon>
        <taxon>Nectriaceae</taxon>
        <taxon>Fusarium</taxon>
    </lineage>
</organism>
<dbReference type="OrthoDB" id="5018069at2759"/>
<accession>A0A9W8S2U5</accession>
<feature type="region of interest" description="Disordered" evidence="1">
    <location>
        <begin position="456"/>
        <end position="483"/>
    </location>
</feature>